<dbReference type="Gene3D" id="2.120.10.70">
    <property type="entry name" value="Fucose-specific lectin"/>
    <property type="match status" value="1"/>
</dbReference>
<keyword evidence="5" id="KW-1185">Reference proteome</keyword>
<keyword evidence="3" id="KW-0732">Signal</keyword>
<evidence type="ECO:0000313" key="5">
    <source>
        <dbReference type="Proteomes" id="UP001187682"/>
    </source>
</evidence>
<dbReference type="Proteomes" id="UP001187682">
    <property type="component" value="Unassembled WGS sequence"/>
</dbReference>
<dbReference type="Pfam" id="PF07938">
    <property type="entry name" value="Fungal_lectin"/>
    <property type="match status" value="1"/>
</dbReference>
<accession>A0AAE8SXJ0</accession>
<feature type="chain" id="PRO_5041983825" description="Fucose-specific lectin" evidence="3">
    <location>
        <begin position="25"/>
        <end position="310"/>
    </location>
</feature>
<feature type="signal peptide" evidence="3">
    <location>
        <begin position="1"/>
        <end position="24"/>
    </location>
</feature>
<dbReference type="EMBL" id="ONZQ02000011">
    <property type="protein sequence ID" value="SPO04843.1"/>
    <property type="molecule type" value="Genomic_DNA"/>
</dbReference>
<dbReference type="InterPro" id="IPR012475">
    <property type="entry name" value="Fungal_lectin"/>
</dbReference>
<dbReference type="SUPFAM" id="SSF89372">
    <property type="entry name" value="Fucose-specific lectin"/>
    <property type="match status" value="1"/>
</dbReference>
<feature type="transmembrane region" description="Helical" evidence="2">
    <location>
        <begin position="258"/>
        <end position="281"/>
    </location>
</feature>
<proteinExistence type="inferred from homology"/>
<sequence length="310" mass="33657">MPTLSTTIILFLGFALPFLQLASGKKIVVNIAAAYASEINDGWASNTEEGHHNLVVCYLDKDDAIIKHAFRHEGDGKYLDASTIRTKVKSTSGLAAVRVGPDDRLYYIDKDAFVTEYSQDNERRLGPKAATGSGVSAAVPVNSTDIHVFFVTENSSLSSLTWDGSEWSKDLEDFASDSTMAFAAVAWSDPLIIRIFYINEHRSAGEWTFEDGSWTNTTDTLPSENDTIEPGQPVAASRSGQIATYEVPPPPEDLSPDGIAGVAAGTTVPTVAILVALLVWWKKPEQIKKLAKKVFRRRDQKAGAGDSSSE</sequence>
<evidence type="ECO:0000256" key="3">
    <source>
        <dbReference type="SAM" id="SignalP"/>
    </source>
</evidence>
<comment type="similarity">
    <text evidence="1">Belongs to the fungal fucose-specific lectin family.</text>
</comment>
<gene>
    <name evidence="4" type="ORF">DNG_07528</name>
</gene>
<evidence type="ECO:0000256" key="2">
    <source>
        <dbReference type="SAM" id="Phobius"/>
    </source>
</evidence>
<name>A0AAE8SXJ0_9PEZI</name>
<keyword evidence="2" id="KW-0812">Transmembrane</keyword>
<protein>
    <recommendedName>
        <fullName evidence="6">Fucose-specific lectin</fullName>
    </recommendedName>
</protein>
<organism evidence="4 5">
    <name type="scientific">Cephalotrichum gorgonifer</name>
    <dbReference type="NCBI Taxonomy" id="2041049"/>
    <lineage>
        <taxon>Eukaryota</taxon>
        <taxon>Fungi</taxon>
        <taxon>Dikarya</taxon>
        <taxon>Ascomycota</taxon>
        <taxon>Pezizomycotina</taxon>
        <taxon>Sordariomycetes</taxon>
        <taxon>Hypocreomycetidae</taxon>
        <taxon>Microascales</taxon>
        <taxon>Microascaceae</taxon>
        <taxon>Cephalotrichum</taxon>
    </lineage>
</organism>
<reference evidence="4" key="1">
    <citation type="submission" date="2018-03" db="EMBL/GenBank/DDBJ databases">
        <authorList>
            <person name="Guldener U."/>
        </authorList>
    </citation>
    <scope>NUCLEOTIDE SEQUENCE</scope>
</reference>
<keyword evidence="2" id="KW-1133">Transmembrane helix</keyword>
<dbReference type="AlphaFoldDB" id="A0AAE8SXJ0"/>
<evidence type="ECO:0008006" key="6">
    <source>
        <dbReference type="Google" id="ProtNLM"/>
    </source>
</evidence>
<evidence type="ECO:0000256" key="1">
    <source>
        <dbReference type="ARBA" id="ARBA00009042"/>
    </source>
</evidence>
<keyword evidence="2" id="KW-0472">Membrane</keyword>
<evidence type="ECO:0000313" key="4">
    <source>
        <dbReference type="EMBL" id="SPO04843.1"/>
    </source>
</evidence>
<comment type="caution">
    <text evidence="4">The sequence shown here is derived from an EMBL/GenBank/DDBJ whole genome shotgun (WGS) entry which is preliminary data.</text>
</comment>